<comment type="catalytic activity">
    <reaction evidence="1">
        <text>D-glucosamine 6-phosphate + acetyl-CoA = N-acetyl-D-glucosamine 6-phosphate + CoA + H(+)</text>
        <dbReference type="Rhea" id="RHEA:10292"/>
        <dbReference type="ChEBI" id="CHEBI:15378"/>
        <dbReference type="ChEBI" id="CHEBI:57287"/>
        <dbReference type="ChEBI" id="CHEBI:57288"/>
        <dbReference type="ChEBI" id="CHEBI:57513"/>
        <dbReference type="ChEBI" id="CHEBI:58725"/>
        <dbReference type="EC" id="2.3.1.4"/>
    </reaction>
</comment>
<dbReference type="InterPro" id="IPR016181">
    <property type="entry name" value="Acyl_CoA_acyltransferase"/>
</dbReference>
<comment type="similarity">
    <text evidence="1">Belongs to the acetyltransferase family. GNA1 subfamily.</text>
</comment>
<keyword evidence="1" id="KW-0012">Acyltransferase</keyword>
<comment type="pathway">
    <text evidence="1">Nucleotide-sugar biosynthesis; UDP-N-acetyl-alpha-D-glucosamine biosynthesis; N-acetyl-alpha-D-glucosamine 1-phosphate from alpha-D-glucosamine 6-phosphate (route I): step 1/2.</text>
</comment>
<protein>
    <recommendedName>
        <fullName evidence="1">Glucosamine 6-phosphate N-acetyltransferase</fullName>
        <ecNumber evidence="1">2.3.1.4</ecNumber>
    </recommendedName>
</protein>
<dbReference type="Gene3D" id="3.40.630.30">
    <property type="match status" value="1"/>
</dbReference>
<dbReference type="CDD" id="cd04301">
    <property type="entry name" value="NAT_SF"/>
    <property type="match status" value="1"/>
</dbReference>
<dbReference type="Proteomes" id="UP001057375">
    <property type="component" value="Unassembled WGS sequence"/>
</dbReference>
<organism evidence="3 4">
    <name type="scientific">Aduncisulcus paluster</name>
    <dbReference type="NCBI Taxonomy" id="2918883"/>
    <lineage>
        <taxon>Eukaryota</taxon>
        <taxon>Metamonada</taxon>
        <taxon>Carpediemonas-like organisms</taxon>
        <taxon>Aduncisulcus</taxon>
    </lineage>
</organism>
<feature type="domain" description="N-acetyltransferase" evidence="2">
    <location>
        <begin position="11"/>
        <end position="154"/>
    </location>
</feature>
<comment type="caution">
    <text evidence="3">The sequence shown here is derived from an EMBL/GenBank/DDBJ whole genome shotgun (WGS) entry which is preliminary data.</text>
</comment>
<evidence type="ECO:0000313" key="3">
    <source>
        <dbReference type="EMBL" id="GKT36090.1"/>
    </source>
</evidence>
<dbReference type="EC" id="2.3.1.4" evidence="1"/>
<dbReference type="PANTHER" id="PTHR13355">
    <property type="entry name" value="GLUCOSAMINE 6-PHOSPHATE N-ACETYLTRANSFERASE"/>
    <property type="match status" value="1"/>
</dbReference>
<gene>
    <name evidence="3" type="ORF">ADUPG1_009119</name>
</gene>
<evidence type="ECO:0000256" key="1">
    <source>
        <dbReference type="RuleBase" id="RU365086"/>
    </source>
</evidence>
<dbReference type="InterPro" id="IPR000182">
    <property type="entry name" value="GNAT_dom"/>
</dbReference>
<dbReference type="Pfam" id="PF00583">
    <property type="entry name" value="Acetyltransf_1"/>
    <property type="match status" value="1"/>
</dbReference>
<proteinExistence type="inferred from homology"/>
<sequence length="154" mass="17411">MTLTCDIAEGFEIRQAVPRDYYKKHLEVLAQLTDVGIVSHKQYVNFVTFATLSQNTYVAVIEHLPSKKIIGSATLFVEKKLIHSCSSCGHIEDVVVDSTYRGKGLGKSLVHHLVGKARLLGCYKVILDCAEKNVKFYEKCGMKQKEKKMEVRFE</sequence>
<evidence type="ECO:0000313" key="4">
    <source>
        <dbReference type="Proteomes" id="UP001057375"/>
    </source>
</evidence>
<keyword evidence="4" id="KW-1185">Reference proteome</keyword>
<keyword evidence="1" id="KW-0808">Transferase</keyword>
<dbReference type="InterPro" id="IPR039143">
    <property type="entry name" value="GNPNAT1-like"/>
</dbReference>
<dbReference type="EMBL" id="BQXS01011139">
    <property type="protein sequence ID" value="GKT36090.1"/>
    <property type="molecule type" value="Genomic_DNA"/>
</dbReference>
<reference evidence="3" key="1">
    <citation type="submission" date="2022-03" db="EMBL/GenBank/DDBJ databases">
        <title>Draft genome sequence of Aduncisulcus paluster, a free-living microaerophilic Fornicata.</title>
        <authorList>
            <person name="Yuyama I."/>
            <person name="Kume K."/>
            <person name="Tamura T."/>
            <person name="Inagaki Y."/>
            <person name="Hashimoto T."/>
        </authorList>
    </citation>
    <scope>NUCLEOTIDE SEQUENCE</scope>
    <source>
        <strain evidence="3">NY0171</strain>
    </source>
</reference>
<dbReference type="SUPFAM" id="SSF55729">
    <property type="entry name" value="Acyl-CoA N-acyltransferases (Nat)"/>
    <property type="match status" value="1"/>
</dbReference>
<name>A0ABQ5KUF4_9EUKA</name>
<dbReference type="PANTHER" id="PTHR13355:SF11">
    <property type="entry name" value="GLUCOSAMINE 6-PHOSPHATE N-ACETYLTRANSFERASE"/>
    <property type="match status" value="1"/>
</dbReference>
<evidence type="ECO:0000259" key="2">
    <source>
        <dbReference type="PROSITE" id="PS51186"/>
    </source>
</evidence>
<dbReference type="PROSITE" id="PS51186">
    <property type="entry name" value="GNAT"/>
    <property type="match status" value="1"/>
</dbReference>
<accession>A0ABQ5KUF4</accession>